<keyword evidence="8" id="KW-1185">Reference proteome</keyword>
<reference evidence="7" key="1">
    <citation type="submission" date="2021-01" db="UniProtKB">
        <authorList>
            <consortium name="EnsemblMetazoa"/>
        </authorList>
    </citation>
    <scope>IDENTIFICATION</scope>
</reference>
<dbReference type="AlphaFoldDB" id="A0A7M7JYP6"/>
<proteinExistence type="inferred from homology"/>
<evidence type="ECO:0000313" key="7">
    <source>
        <dbReference type="EnsemblMetazoa" id="XP_022659095"/>
    </source>
</evidence>
<sequence>MAPTTEENFALGMTLMKVLCAETKENFVFSPLSLGMAFTMLVAGLKGDTKKEVLGFLGCANEDALHKMYSEITKDKNLPLKIANKYLAQHTCKVKENFEKLMREKYESEVEIVNFATDSKTIEGEVNEWVASKTNDMIKQLLSPGTLTADTVLVLLNAIYFKGTWEHEFTPVQYDMEFKLRDGTKVKKEFMTKKSSHFKYLETEQLRMVRIPYKEAGCYMVVAIPKDENRYIDEIMAKMTTAEMAQAVEKLNNARIQQVVLTMPKFKIDYKYVNVVRHIQALGVTKIFNVGEGDFGDLFEECLCVRLVNHRGPLHVLVTSQVAGSMMISELIHQAVVEVDEKGTSAAATTEVQIRLRAGPRRPLRPVIVNLDQPFVFTVSLTNGAVSFVGICTQP</sequence>
<dbReference type="InterPro" id="IPR023796">
    <property type="entry name" value="Serpin_dom"/>
</dbReference>
<dbReference type="GO" id="GO:0005615">
    <property type="term" value="C:extracellular space"/>
    <property type="evidence" value="ECO:0007669"/>
    <property type="project" value="InterPro"/>
</dbReference>
<dbReference type="SUPFAM" id="SSF56574">
    <property type="entry name" value="Serpins"/>
    <property type="match status" value="1"/>
</dbReference>
<dbReference type="Pfam" id="PF00079">
    <property type="entry name" value="Serpin"/>
    <property type="match status" value="1"/>
</dbReference>
<keyword evidence="4" id="KW-0325">Glycoprotein</keyword>
<dbReference type="InterPro" id="IPR042185">
    <property type="entry name" value="Serpin_sf_2"/>
</dbReference>
<dbReference type="InParanoid" id="A0A7M7JYP6"/>
<keyword evidence="3" id="KW-0722">Serine protease inhibitor</keyword>
<evidence type="ECO:0000256" key="2">
    <source>
        <dbReference type="ARBA" id="ARBA00022690"/>
    </source>
</evidence>
<keyword evidence="2" id="KW-0646">Protease inhibitor</keyword>
<dbReference type="RefSeq" id="XP_022659095.1">
    <property type="nucleotide sequence ID" value="XM_022803360.1"/>
</dbReference>
<evidence type="ECO:0000313" key="8">
    <source>
        <dbReference type="Proteomes" id="UP000594260"/>
    </source>
</evidence>
<dbReference type="InterPro" id="IPR023795">
    <property type="entry name" value="Serpin_CS"/>
</dbReference>
<dbReference type="OrthoDB" id="6515587at2759"/>
<dbReference type="GO" id="GO:0004867">
    <property type="term" value="F:serine-type endopeptidase inhibitor activity"/>
    <property type="evidence" value="ECO:0007669"/>
    <property type="project" value="UniProtKB-KW"/>
</dbReference>
<evidence type="ECO:0000259" key="6">
    <source>
        <dbReference type="SMART" id="SM00093"/>
    </source>
</evidence>
<feature type="domain" description="Serpin" evidence="6">
    <location>
        <begin position="13"/>
        <end position="395"/>
    </location>
</feature>
<evidence type="ECO:0000256" key="5">
    <source>
        <dbReference type="RuleBase" id="RU000411"/>
    </source>
</evidence>
<dbReference type="RefSeq" id="XP_022659094.1">
    <property type="nucleotide sequence ID" value="XM_022803359.1"/>
</dbReference>
<dbReference type="PANTHER" id="PTHR11461">
    <property type="entry name" value="SERINE PROTEASE INHIBITOR, SERPIN"/>
    <property type="match status" value="1"/>
</dbReference>
<dbReference type="PROSITE" id="PS00284">
    <property type="entry name" value="SERPIN"/>
    <property type="match status" value="1"/>
</dbReference>
<dbReference type="CDD" id="cd00172">
    <property type="entry name" value="serpin"/>
    <property type="match status" value="1"/>
</dbReference>
<dbReference type="Gene3D" id="3.30.497.10">
    <property type="entry name" value="Antithrombin, subunit I, domain 2"/>
    <property type="match status" value="1"/>
</dbReference>
<dbReference type="EnsemblMetazoa" id="XM_022803359">
    <property type="protein sequence ID" value="XP_022659094"/>
    <property type="gene ID" value="LOC111249468"/>
</dbReference>
<dbReference type="Gene3D" id="2.30.39.10">
    <property type="entry name" value="Alpha-1-antitrypsin, domain 1"/>
    <property type="match status" value="1"/>
</dbReference>
<dbReference type="InterPro" id="IPR042178">
    <property type="entry name" value="Serpin_sf_1"/>
</dbReference>
<protein>
    <recommendedName>
        <fullName evidence="6">Serpin domain-containing protein</fullName>
    </recommendedName>
</protein>
<dbReference type="PANTHER" id="PTHR11461:SF211">
    <property type="entry name" value="GH10112P-RELATED"/>
    <property type="match status" value="1"/>
</dbReference>
<evidence type="ECO:0000256" key="4">
    <source>
        <dbReference type="ARBA" id="ARBA00023180"/>
    </source>
</evidence>
<evidence type="ECO:0000256" key="3">
    <source>
        <dbReference type="ARBA" id="ARBA00022900"/>
    </source>
</evidence>
<dbReference type="Proteomes" id="UP000594260">
    <property type="component" value="Unplaced"/>
</dbReference>
<dbReference type="EnsemblMetazoa" id="XM_022803360">
    <property type="protein sequence ID" value="XP_022659095"/>
    <property type="gene ID" value="LOC111249468"/>
</dbReference>
<dbReference type="GeneID" id="111249468"/>
<name>A0A7M7JYP6_VARDE</name>
<organism evidence="7 8">
    <name type="scientific">Varroa destructor</name>
    <name type="common">Honeybee mite</name>
    <dbReference type="NCBI Taxonomy" id="109461"/>
    <lineage>
        <taxon>Eukaryota</taxon>
        <taxon>Metazoa</taxon>
        <taxon>Ecdysozoa</taxon>
        <taxon>Arthropoda</taxon>
        <taxon>Chelicerata</taxon>
        <taxon>Arachnida</taxon>
        <taxon>Acari</taxon>
        <taxon>Parasitiformes</taxon>
        <taxon>Mesostigmata</taxon>
        <taxon>Gamasina</taxon>
        <taxon>Dermanyssoidea</taxon>
        <taxon>Varroidae</taxon>
        <taxon>Varroa</taxon>
    </lineage>
</organism>
<accession>A0A7M7JYP6</accession>
<comment type="similarity">
    <text evidence="1 5">Belongs to the serpin family.</text>
</comment>
<dbReference type="InterPro" id="IPR036186">
    <property type="entry name" value="Serpin_sf"/>
</dbReference>
<dbReference type="SMART" id="SM00093">
    <property type="entry name" value="SERPIN"/>
    <property type="match status" value="1"/>
</dbReference>
<dbReference type="KEGG" id="vde:111249468"/>
<dbReference type="FunCoup" id="A0A7M7JYP6">
    <property type="interactions" value="67"/>
</dbReference>
<dbReference type="InterPro" id="IPR000215">
    <property type="entry name" value="Serpin_fam"/>
</dbReference>
<evidence type="ECO:0000256" key="1">
    <source>
        <dbReference type="ARBA" id="ARBA00009500"/>
    </source>
</evidence>